<dbReference type="Pfam" id="PF11563">
    <property type="entry name" value="Protoglobin"/>
    <property type="match status" value="1"/>
</dbReference>
<protein>
    <submittedName>
        <fullName evidence="9">Methyl-accepting chemotaxis sensory transducer</fullName>
    </submittedName>
</protein>
<dbReference type="InterPro" id="IPR009050">
    <property type="entry name" value="Globin-like_sf"/>
</dbReference>
<keyword evidence="5" id="KW-0175">Coiled coil</keyword>
<dbReference type="InterPro" id="IPR003660">
    <property type="entry name" value="HAMP_dom"/>
</dbReference>
<evidence type="ECO:0000256" key="1">
    <source>
        <dbReference type="ARBA" id="ARBA00004370"/>
    </source>
</evidence>
<dbReference type="STRING" id="349163.Acry_2387"/>
<dbReference type="EMBL" id="CP000697">
    <property type="protein sequence ID" value="ABQ31581.1"/>
    <property type="molecule type" value="Genomic_DNA"/>
</dbReference>
<dbReference type="InterPro" id="IPR004090">
    <property type="entry name" value="Chemotax_Me-accpt_rcpt"/>
</dbReference>
<dbReference type="Gene3D" id="1.10.490.10">
    <property type="entry name" value="Globins"/>
    <property type="match status" value="1"/>
</dbReference>
<dbReference type="Pfam" id="PF00015">
    <property type="entry name" value="MCPsignal"/>
    <property type="match status" value="1"/>
</dbReference>
<evidence type="ECO:0000256" key="4">
    <source>
        <dbReference type="PROSITE-ProRule" id="PRU00284"/>
    </source>
</evidence>
<dbReference type="PROSITE" id="PS50111">
    <property type="entry name" value="CHEMOTAXIS_TRANSDUC_2"/>
    <property type="match status" value="1"/>
</dbReference>
<name>A5G149_ACICJ</name>
<dbReference type="InterPro" id="IPR012292">
    <property type="entry name" value="Globin/Proto"/>
</dbReference>
<dbReference type="Proteomes" id="UP000000245">
    <property type="component" value="Chromosome"/>
</dbReference>
<keyword evidence="4" id="KW-0807">Transducer</keyword>
<evidence type="ECO:0000259" key="7">
    <source>
        <dbReference type="PROSITE" id="PS50111"/>
    </source>
</evidence>
<evidence type="ECO:0000256" key="3">
    <source>
        <dbReference type="ARBA" id="ARBA00029447"/>
    </source>
</evidence>
<evidence type="ECO:0000256" key="5">
    <source>
        <dbReference type="SAM" id="Coils"/>
    </source>
</evidence>
<feature type="domain" description="Methyl-accepting transducer" evidence="7">
    <location>
        <begin position="238"/>
        <end position="467"/>
    </location>
</feature>
<dbReference type="InterPro" id="IPR051310">
    <property type="entry name" value="MCP_chemotaxis"/>
</dbReference>
<gene>
    <name evidence="9" type="ordered locus">Acry_2387</name>
</gene>
<evidence type="ECO:0000256" key="2">
    <source>
        <dbReference type="ARBA" id="ARBA00022500"/>
    </source>
</evidence>
<dbReference type="GO" id="GO:0007165">
    <property type="term" value="P:signal transduction"/>
    <property type="evidence" value="ECO:0007669"/>
    <property type="project" value="UniProtKB-KW"/>
</dbReference>
<dbReference type="CDD" id="cd01068">
    <property type="entry name" value="globin_sensor"/>
    <property type="match status" value="1"/>
</dbReference>
<dbReference type="GO" id="GO:0016020">
    <property type="term" value="C:membrane"/>
    <property type="evidence" value="ECO:0007669"/>
    <property type="project" value="UniProtKB-SubCell"/>
</dbReference>
<dbReference type="PANTHER" id="PTHR43531:SF11">
    <property type="entry name" value="METHYL-ACCEPTING CHEMOTAXIS PROTEIN 3"/>
    <property type="match status" value="1"/>
</dbReference>
<dbReference type="InterPro" id="IPR039379">
    <property type="entry name" value="Protoglobin_sensor_dom"/>
</dbReference>
<evidence type="ECO:0000259" key="8">
    <source>
        <dbReference type="PROSITE" id="PS50885"/>
    </source>
</evidence>
<dbReference type="CDD" id="cd11386">
    <property type="entry name" value="MCP_signal"/>
    <property type="match status" value="1"/>
</dbReference>
<organism evidence="9 10">
    <name type="scientific">Acidiphilium cryptum (strain JF-5)</name>
    <dbReference type="NCBI Taxonomy" id="349163"/>
    <lineage>
        <taxon>Bacteria</taxon>
        <taxon>Pseudomonadati</taxon>
        <taxon>Pseudomonadota</taxon>
        <taxon>Alphaproteobacteria</taxon>
        <taxon>Acetobacterales</taxon>
        <taxon>Acidocellaceae</taxon>
        <taxon>Acidiphilium</taxon>
    </lineage>
</organism>
<dbReference type="PRINTS" id="PR00260">
    <property type="entry name" value="CHEMTRNSDUCR"/>
</dbReference>
<dbReference type="PROSITE" id="PS50885">
    <property type="entry name" value="HAMP"/>
    <property type="match status" value="1"/>
</dbReference>
<dbReference type="eggNOG" id="COG0840">
    <property type="taxonomic scope" value="Bacteria"/>
</dbReference>
<dbReference type="SUPFAM" id="SSF58104">
    <property type="entry name" value="Methyl-accepting chemotaxis protein (MCP) signaling domain"/>
    <property type="match status" value="1"/>
</dbReference>
<comment type="similarity">
    <text evidence="3">Belongs to the methyl-accepting chemotaxis (MCP) protein family.</text>
</comment>
<dbReference type="AlphaFoldDB" id="A5G149"/>
<reference evidence="9 10" key="1">
    <citation type="submission" date="2007-05" db="EMBL/GenBank/DDBJ databases">
        <title>Complete sequence of chromosome of Acidiphilium cryptum JF-5.</title>
        <authorList>
            <consortium name="US DOE Joint Genome Institute"/>
            <person name="Copeland A."/>
            <person name="Lucas S."/>
            <person name="Lapidus A."/>
            <person name="Barry K."/>
            <person name="Detter J.C."/>
            <person name="Glavina del Rio T."/>
            <person name="Hammon N."/>
            <person name="Israni S."/>
            <person name="Dalin E."/>
            <person name="Tice H."/>
            <person name="Pitluck S."/>
            <person name="Sims D."/>
            <person name="Brettin T."/>
            <person name="Bruce D."/>
            <person name="Han C."/>
            <person name="Schmutz J."/>
            <person name="Larimer F."/>
            <person name="Land M."/>
            <person name="Hauser L."/>
            <person name="Kyrpides N."/>
            <person name="Kim E."/>
            <person name="Magnuson T."/>
            <person name="Richardson P."/>
        </authorList>
    </citation>
    <scope>NUCLEOTIDE SEQUENCE [LARGE SCALE GENOMIC DNA]</scope>
    <source>
        <strain evidence="9 10">JF-5</strain>
    </source>
</reference>
<dbReference type="InterPro" id="IPR004089">
    <property type="entry name" value="MCPsignal_dom"/>
</dbReference>
<dbReference type="GO" id="GO:0020037">
    <property type="term" value="F:heme binding"/>
    <property type="evidence" value="ECO:0007669"/>
    <property type="project" value="InterPro"/>
</dbReference>
<evidence type="ECO:0000313" key="9">
    <source>
        <dbReference type="EMBL" id="ABQ31581.1"/>
    </source>
</evidence>
<evidence type="ECO:0000256" key="6">
    <source>
        <dbReference type="SAM" id="MobiDB-lite"/>
    </source>
</evidence>
<dbReference type="GO" id="GO:0004888">
    <property type="term" value="F:transmembrane signaling receptor activity"/>
    <property type="evidence" value="ECO:0007669"/>
    <property type="project" value="InterPro"/>
</dbReference>
<dbReference type="InterPro" id="IPR044398">
    <property type="entry name" value="Globin-sensor_dom"/>
</dbReference>
<dbReference type="RefSeq" id="WP_012040019.1">
    <property type="nucleotide sequence ID" value="NC_009484.1"/>
</dbReference>
<dbReference type="GO" id="GO:0006935">
    <property type="term" value="P:chemotaxis"/>
    <property type="evidence" value="ECO:0007669"/>
    <property type="project" value="UniProtKB-KW"/>
</dbReference>
<dbReference type="Gene3D" id="1.10.287.950">
    <property type="entry name" value="Methyl-accepting chemotaxis protein"/>
    <property type="match status" value="1"/>
</dbReference>
<feature type="domain" description="HAMP" evidence="8">
    <location>
        <begin position="187"/>
        <end position="233"/>
    </location>
</feature>
<proteinExistence type="inferred from homology"/>
<comment type="subcellular location">
    <subcellularLocation>
        <location evidence="1">Membrane</location>
    </subcellularLocation>
</comment>
<dbReference type="FunFam" id="1.10.287.950:FF:000001">
    <property type="entry name" value="Methyl-accepting chemotaxis sensory transducer"/>
    <property type="match status" value="1"/>
</dbReference>
<dbReference type="SMART" id="SM00283">
    <property type="entry name" value="MA"/>
    <property type="match status" value="1"/>
</dbReference>
<feature type="coiled-coil region" evidence="5">
    <location>
        <begin position="250"/>
        <end position="277"/>
    </location>
</feature>
<sequence length="505" mass="54124">MNTCRETFAQRLEFIGLDEQVRGRLRDMQPVLAQAVPAALADFYERIRRSPEARAFFATDASIGTARSRQAGHWTRIAEARFDTDYVDAVTRVGEVHARIGLEPRWYIAGYALILEQIIAGVLDSRKPKRRPLFRRDAETSPAADLGALVKATFLDMDLAIAVYLEELDRRRREAEDKAAATNRVVMDTLGRALTALAEGNLSYRITEGLPEDYHRLADDFNGALSRLSDSLSGVRKSTGEINNGVDEIARAAEDLARRTEQQAASLEQTSAALNEITSGVQSTAENAARANTAAQTANAAADRSHNIVANAVAAMRQIETSSREIDQIIGLIDEVAFQTNLLALNAGVEAARAGDAGRGFAVVASEVRALAHRSAEAAKSIKELIARSSKQVGDGVRLVGETGAALETIAQNVVALEQLITEISGSANRQARSLAEVNAAAGQMNQAVQQNAAMVEQTAAATVSLKEETAKLAAQAAGFRTAQDAPPTAIRRSAARPHPVPVPA</sequence>
<accession>A5G149</accession>
<dbReference type="PANTHER" id="PTHR43531">
    <property type="entry name" value="PROTEIN ICFG"/>
    <property type="match status" value="1"/>
</dbReference>
<dbReference type="HOGENOM" id="CLU_000445_107_18_5"/>
<dbReference type="KEGG" id="acr:Acry_2387"/>
<feature type="region of interest" description="Disordered" evidence="6">
    <location>
        <begin position="478"/>
        <end position="505"/>
    </location>
</feature>
<dbReference type="SUPFAM" id="SSF46458">
    <property type="entry name" value="Globin-like"/>
    <property type="match status" value="1"/>
</dbReference>
<keyword evidence="10" id="KW-1185">Reference proteome</keyword>
<keyword evidence="2" id="KW-0145">Chemotaxis</keyword>
<evidence type="ECO:0000313" key="10">
    <source>
        <dbReference type="Proteomes" id="UP000000245"/>
    </source>
</evidence>
<dbReference type="GO" id="GO:0019825">
    <property type="term" value="F:oxygen binding"/>
    <property type="evidence" value="ECO:0007669"/>
    <property type="project" value="InterPro"/>
</dbReference>